<evidence type="ECO:0000259" key="1">
    <source>
        <dbReference type="Pfam" id="PF04991"/>
    </source>
</evidence>
<dbReference type="Proteomes" id="UP000010433">
    <property type="component" value="Unassembled WGS sequence"/>
</dbReference>
<name>L1NB73_9BACT</name>
<evidence type="ECO:0000313" key="3">
    <source>
        <dbReference type="Proteomes" id="UP000010433"/>
    </source>
</evidence>
<proteinExistence type="predicted"/>
<dbReference type="AlphaFoldDB" id="L1NB73"/>
<dbReference type="STRING" id="1127699.HMPREF9151_01257"/>
<gene>
    <name evidence="2" type="ORF">HMPREF9151_01257</name>
</gene>
<dbReference type="HOGENOM" id="CLU_075543_0_0_10"/>
<dbReference type="PANTHER" id="PTHR43404:SF2">
    <property type="entry name" value="LIPOPOLYSACCHARIDE CHOLINEPHOSPHOTRANSFERASE LICD"/>
    <property type="match status" value="1"/>
</dbReference>
<evidence type="ECO:0000313" key="2">
    <source>
        <dbReference type="EMBL" id="EKY00576.1"/>
    </source>
</evidence>
<dbReference type="PATRIC" id="fig|1127699.3.peg.1164"/>
<dbReference type="EMBL" id="AMEP01000085">
    <property type="protein sequence ID" value="EKY00576.1"/>
    <property type="molecule type" value="Genomic_DNA"/>
</dbReference>
<accession>L1NB73</accession>
<dbReference type="Pfam" id="PF04991">
    <property type="entry name" value="LicD"/>
    <property type="match status" value="1"/>
</dbReference>
<dbReference type="OrthoDB" id="9786100at2"/>
<dbReference type="InterPro" id="IPR007074">
    <property type="entry name" value="LicD/FKTN/FKRP_NTP_transf"/>
</dbReference>
<protein>
    <submittedName>
        <fullName evidence="2">LICD family protein</fullName>
    </submittedName>
</protein>
<feature type="domain" description="LicD/FKTN/FKRP nucleotidyltransferase" evidence="1">
    <location>
        <begin position="33"/>
        <end position="247"/>
    </location>
</feature>
<organism evidence="2 3">
    <name type="scientific">Hoylesella saccharolytica F0055</name>
    <dbReference type="NCBI Taxonomy" id="1127699"/>
    <lineage>
        <taxon>Bacteria</taxon>
        <taxon>Pseudomonadati</taxon>
        <taxon>Bacteroidota</taxon>
        <taxon>Bacteroidia</taxon>
        <taxon>Bacteroidales</taxon>
        <taxon>Prevotellaceae</taxon>
        <taxon>Hoylesella</taxon>
    </lineage>
</organism>
<keyword evidence="3" id="KW-1185">Reference proteome</keyword>
<dbReference type="PANTHER" id="PTHR43404">
    <property type="entry name" value="LIPOPOLYSACCHARIDE CHOLINEPHOSPHOTRANSFERASE LICD"/>
    <property type="match status" value="1"/>
</dbReference>
<dbReference type="InterPro" id="IPR052942">
    <property type="entry name" value="LPS_cholinephosphotransferase"/>
</dbReference>
<comment type="caution">
    <text evidence="2">The sequence shown here is derived from an EMBL/GenBank/DDBJ whole genome shotgun (WGS) entry which is preliminary data.</text>
</comment>
<dbReference type="RefSeq" id="WP_009162471.1">
    <property type="nucleotide sequence ID" value="NZ_KB290995.1"/>
</dbReference>
<dbReference type="GO" id="GO:0009100">
    <property type="term" value="P:glycoprotein metabolic process"/>
    <property type="evidence" value="ECO:0007669"/>
    <property type="project" value="UniProtKB-ARBA"/>
</dbReference>
<sequence>MTTNQHMEAFKRQHLRACQLKQLSILEEIAGICRRHDIAYWLDGGTLLGAVRHGGFIPWDDDIDIAMRLEDMRKFVEVARKELPEGLILQSPYIDKRLKEPITKVRNTNSFFVEPGDNFAESYEKGVYVDIFPFIPYPALPRKLIKRLTLGISRSYSILHKAHYYSLRSFAEFFWFGGKYALYCAIWRVLCCFFPKKNKYISNVLVNNGYGITHRRDSVFPLGEMTFEGKQFSVPANPDAYLKDLYRHYMDIPPVEKRKIHSVFLLESLTDEAFSKAEEKASAC</sequence>
<reference evidence="2 3" key="1">
    <citation type="submission" date="2012-05" db="EMBL/GenBank/DDBJ databases">
        <authorList>
            <person name="Weinstock G."/>
            <person name="Sodergren E."/>
            <person name="Lobos E.A."/>
            <person name="Fulton L."/>
            <person name="Fulton R."/>
            <person name="Courtney L."/>
            <person name="Fronick C."/>
            <person name="O'Laughlin M."/>
            <person name="Godfrey J."/>
            <person name="Wilson R.M."/>
            <person name="Miner T."/>
            <person name="Farmer C."/>
            <person name="Delehaunty K."/>
            <person name="Cordes M."/>
            <person name="Minx P."/>
            <person name="Tomlinson C."/>
            <person name="Chen J."/>
            <person name="Wollam A."/>
            <person name="Pepin K.H."/>
            <person name="Bhonagiri V."/>
            <person name="Zhang X."/>
            <person name="Suruliraj S."/>
            <person name="Warren W."/>
            <person name="Mitreva M."/>
            <person name="Mardis E.R."/>
            <person name="Wilson R.K."/>
        </authorList>
    </citation>
    <scope>NUCLEOTIDE SEQUENCE [LARGE SCALE GENOMIC DNA]</scope>
    <source>
        <strain evidence="2 3">F0055</strain>
    </source>
</reference>